<evidence type="ECO:0000256" key="1">
    <source>
        <dbReference type="ARBA" id="ARBA00022490"/>
    </source>
</evidence>
<name>H1L1S4_9EURY</name>
<comment type="subcellular location">
    <subcellularLocation>
        <location evidence="6">Cytoplasm</location>
    </subcellularLocation>
</comment>
<comment type="similarity">
    <text evidence="6">Belongs to the eukaryotic/archaeal RNase P protein component 3 family.</text>
</comment>
<organism evidence="7 8">
    <name type="scientific">Methanotorris formicicus Mc-S-70</name>
    <dbReference type="NCBI Taxonomy" id="647171"/>
    <lineage>
        <taxon>Archaea</taxon>
        <taxon>Methanobacteriati</taxon>
        <taxon>Methanobacteriota</taxon>
        <taxon>Methanomada group</taxon>
        <taxon>Methanococci</taxon>
        <taxon>Methanococcales</taxon>
        <taxon>Methanocaldococcaceae</taxon>
        <taxon>Methanotorris</taxon>
    </lineage>
</organism>
<dbReference type="Proteomes" id="UP000003706">
    <property type="component" value="Unassembled WGS sequence"/>
</dbReference>
<comment type="subunit">
    <text evidence="6">Consists of a catalytic RNA component and at least 4-5 protein subunits.</text>
</comment>
<dbReference type="InterPro" id="IPR002738">
    <property type="entry name" value="RNase_P_p30"/>
</dbReference>
<dbReference type="AlphaFoldDB" id="H1L1S4"/>
<dbReference type="InterPro" id="IPR016195">
    <property type="entry name" value="Pol/histidinol_Pase-like"/>
</dbReference>
<evidence type="ECO:0000256" key="3">
    <source>
        <dbReference type="ARBA" id="ARBA00022722"/>
    </source>
</evidence>
<dbReference type="Pfam" id="PF01876">
    <property type="entry name" value="RNase_P_p30"/>
    <property type="match status" value="1"/>
</dbReference>
<dbReference type="STRING" id="647171.MetfoDRAFT_1998"/>
<dbReference type="GO" id="GO:0030677">
    <property type="term" value="C:ribonuclease P complex"/>
    <property type="evidence" value="ECO:0007669"/>
    <property type="project" value="UniProtKB-UniRule"/>
</dbReference>
<dbReference type="EMBL" id="AGJL01000102">
    <property type="protein sequence ID" value="EHP83196.1"/>
    <property type="molecule type" value="Genomic_DNA"/>
</dbReference>
<keyword evidence="2 6" id="KW-0819">tRNA processing</keyword>
<dbReference type="RefSeq" id="WP_007045416.1">
    <property type="nucleotide sequence ID" value="NZ_AGJL01000102.1"/>
</dbReference>
<dbReference type="NCBIfam" id="NF046108">
    <property type="entry name" value="RNaseP3Mthcoc"/>
    <property type="match status" value="1"/>
</dbReference>
<dbReference type="OrthoDB" id="85765at2157"/>
<sequence>MKPVDINRVDNEEGIKRLKKMGWYGVVYTQYHDELDEEKLNKVIEFGEDCGLKVYSGIKIRTQSSKELRNLVSKYRNKFHLVLVEGGIEKINRSALEMHDVDVLSTPELKRKDSGIDHVLARLASVHRVAIELNFNEALMAKNYERARILMAFRRNLKLAEKFDAPVVISSDANNIYSLKSPHDLRSFLNTLVKPEYAKRIIETTYKIAEYRAYLKKKNVIRFGVEIVADE</sequence>
<evidence type="ECO:0000313" key="8">
    <source>
        <dbReference type="Proteomes" id="UP000003706"/>
    </source>
</evidence>
<dbReference type="Gene3D" id="3.20.20.140">
    <property type="entry name" value="Metal-dependent hydrolases"/>
    <property type="match status" value="1"/>
</dbReference>
<dbReference type="GO" id="GO:0001682">
    <property type="term" value="P:tRNA 5'-leader removal"/>
    <property type="evidence" value="ECO:0007669"/>
    <property type="project" value="UniProtKB-UniRule"/>
</dbReference>
<keyword evidence="1 6" id="KW-0963">Cytoplasm</keyword>
<reference evidence="7 8" key="1">
    <citation type="submission" date="2011-09" db="EMBL/GenBank/DDBJ databases">
        <title>The draft genome of Methanotorris formicicus Mc-S-70.</title>
        <authorList>
            <consortium name="US DOE Joint Genome Institute (JGI-PGF)"/>
            <person name="Lucas S."/>
            <person name="Han J."/>
            <person name="Lapidus A."/>
            <person name="Cheng J.-F."/>
            <person name="Goodwin L."/>
            <person name="Pitluck S."/>
            <person name="Peters L."/>
            <person name="Land M.L."/>
            <person name="Hauser L."/>
            <person name="Sieprawska-Lupa M."/>
            <person name="Takai K."/>
            <person name="Miyazaki J."/>
            <person name="Whitman W."/>
            <person name="Woyke T.J."/>
        </authorList>
    </citation>
    <scope>NUCLEOTIDE SEQUENCE [LARGE SCALE GENOMIC DNA]</scope>
    <source>
        <strain evidence="7 8">Mc-S-70</strain>
    </source>
</reference>
<comment type="function">
    <text evidence="6">Part of ribonuclease P, a protein complex that generates mature tRNA molecules by cleaving their 5'-ends.</text>
</comment>
<evidence type="ECO:0000256" key="6">
    <source>
        <dbReference type="HAMAP-Rule" id="MF_00756"/>
    </source>
</evidence>
<comment type="caution">
    <text evidence="7">The sequence shown here is derived from an EMBL/GenBank/DDBJ whole genome shotgun (WGS) entry which is preliminary data.</text>
</comment>
<dbReference type="SUPFAM" id="SSF89550">
    <property type="entry name" value="PHP domain-like"/>
    <property type="match status" value="1"/>
</dbReference>
<dbReference type="GO" id="GO:0005737">
    <property type="term" value="C:cytoplasm"/>
    <property type="evidence" value="ECO:0007669"/>
    <property type="project" value="UniProtKB-SubCell"/>
</dbReference>
<evidence type="ECO:0000256" key="4">
    <source>
        <dbReference type="ARBA" id="ARBA00022759"/>
    </source>
</evidence>
<keyword evidence="5 6" id="KW-0378">Hydrolase</keyword>
<accession>H1L1S4</accession>
<dbReference type="PATRIC" id="fig|647171.4.peg.1916"/>
<keyword evidence="3 6" id="KW-0540">Nuclease</keyword>
<dbReference type="HAMAP" id="MF_00756">
    <property type="entry name" value="RNase_P_3"/>
    <property type="match status" value="1"/>
</dbReference>
<keyword evidence="8" id="KW-1185">Reference proteome</keyword>
<comment type="catalytic activity">
    <reaction evidence="6">
        <text>Endonucleolytic cleavage of RNA, removing 5'-extranucleotides from tRNA precursor.</text>
        <dbReference type="EC" id="3.1.26.5"/>
    </reaction>
</comment>
<dbReference type="GO" id="GO:0004526">
    <property type="term" value="F:ribonuclease P activity"/>
    <property type="evidence" value="ECO:0007669"/>
    <property type="project" value="UniProtKB-UniRule"/>
</dbReference>
<gene>
    <name evidence="6" type="primary">rnp3</name>
    <name evidence="7" type="ORF">MetfoDRAFT_1998</name>
</gene>
<evidence type="ECO:0000256" key="5">
    <source>
        <dbReference type="ARBA" id="ARBA00022801"/>
    </source>
</evidence>
<protein>
    <recommendedName>
        <fullName evidence="6">Ribonuclease P protein component 3</fullName>
        <shortName evidence="6">RNase P component 3</shortName>
        <ecNumber evidence="6">3.1.26.5</ecNumber>
    </recommendedName>
    <alternativeName>
        <fullName evidence="6">Rpp30</fullName>
    </alternativeName>
</protein>
<evidence type="ECO:0000313" key="7">
    <source>
        <dbReference type="EMBL" id="EHP83196.1"/>
    </source>
</evidence>
<keyword evidence="4 6" id="KW-0255">Endonuclease</keyword>
<evidence type="ECO:0000256" key="2">
    <source>
        <dbReference type="ARBA" id="ARBA00022694"/>
    </source>
</evidence>
<dbReference type="EC" id="3.1.26.5" evidence="6"/>
<dbReference type="InterPro" id="IPR023539">
    <property type="entry name" value="RNase_P_comp-3_arc"/>
</dbReference>
<proteinExistence type="inferred from homology"/>